<keyword evidence="4" id="KW-1133">Transmembrane helix</keyword>
<feature type="transmembrane region" description="Helical" evidence="4">
    <location>
        <begin position="242"/>
        <end position="263"/>
    </location>
</feature>
<dbReference type="GO" id="GO:0080019">
    <property type="term" value="F:alcohol-forming very long-chain fatty acyl-CoA reductase activity"/>
    <property type="evidence" value="ECO:0007669"/>
    <property type="project" value="InterPro"/>
</dbReference>
<dbReference type="EC" id="1.2.1.84" evidence="4"/>
<protein>
    <recommendedName>
        <fullName evidence="4">Fatty acyl-CoA reductase</fullName>
        <ecNumber evidence="4">1.2.1.84</ecNumber>
    </recommendedName>
</protein>
<sequence>SIPIITVRPSIVVPIWKEPIPGWFDNINGPMGILLAAGKGVSRSMHGNREAVADFISVDIVADGILTLTSYAEQNGIPRNVYNLCAGKELEMTWSEMIEMGRKITIEKVPFDLILWLPGGGMRNSWIVHYFMLVFTQLIPALLVDLIVPFFGYKPFLWKVQMRILYSQSVLTYYTIHEWVFDNQQSLTSRQWLNETELAKYVLTAEGFDVEQYFTNAAMCTRRCILHEPDENLPKAKRNMNIMFCVDKVCNILLKFLLAYLFYKWIVLRIWSW</sequence>
<comment type="catalytic activity">
    <reaction evidence="4">
        <text>a long-chain fatty acyl-CoA + 2 NADPH + 2 H(+) = a long-chain primary fatty alcohol + 2 NADP(+) + CoA</text>
        <dbReference type="Rhea" id="RHEA:52716"/>
        <dbReference type="ChEBI" id="CHEBI:15378"/>
        <dbReference type="ChEBI" id="CHEBI:57287"/>
        <dbReference type="ChEBI" id="CHEBI:57783"/>
        <dbReference type="ChEBI" id="CHEBI:58349"/>
        <dbReference type="ChEBI" id="CHEBI:77396"/>
        <dbReference type="ChEBI" id="CHEBI:83139"/>
        <dbReference type="EC" id="1.2.1.84"/>
    </reaction>
</comment>
<evidence type="ECO:0000313" key="8">
    <source>
        <dbReference type="Proteomes" id="UP000051574"/>
    </source>
</evidence>
<feature type="non-terminal residue" evidence="7">
    <location>
        <position position="1"/>
    </location>
</feature>
<dbReference type="Gene3D" id="3.40.50.720">
    <property type="entry name" value="NAD(P)-binding Rossmann-like Domain"/>
    <property type="match status" value="1"/>
</dbReference>
<evidence type="ECO:0000313" key="7">
    <source>
        <dbReference type="EMBL" id="KRT82454.1"/>
    </source>
</evidence>
<keyword evidence="4" id="KW-0560">Oxidoreductase</keyword>
<dbReference type="AlphaFoldDB" id="A0A0T6B5A6"/>
<proteinExistence type="inferred from homology"/>
<dbReference type="InterPro" id="IPR036291">
    <property type="entry name" value="NAD(P)-bd_dom_sf"/>
</dbReference>
<dbReference type="PANTHER" id="PTHR11011:SF61">
    <property type="entry name" value="FATTY ACYL-COA REDUCTASE"/>
    <property type="match status" value="1"/>
</dbReference>
<feature type="domain" description="Fatty acyl-CoA reductase C-terminal" evidence="5">
    <location>
        <begin position="137"/>
        <end position="228"/>
    </location>
</feature>
<evidence type="ECO:0000259" key="5">
    <source>
        <dbReference type="Pfam" id="PF03015"/>
    </source>
</evidence>
<keyword evidence="8" id="KW-1185">Reference proteome</keyword>
<feature type="domain" description="Thioester reductase (TE)" evidence="6">
    <location>
        <begin position="2"/>
        <end position="64"/>
    </location>
</feature>
<evidence type="ECO:0000256" key="2">
    <source>
        <dbReference type="ARBA" id="ARBA00022516"/>
    </source>
</evidence>
<dbReference type="InterPro" id="IPR033640">
    <property type="entry name" value="FAR_C"/>
</dbReference>
<dbReference type="EMBL" id="LJIG01009751">
    <property type="protein sequence ID" value="KRT82454.1"/>
    <property type="molecule type" value="Genomic_DNA"/>
</dbReference>
<dbReference type="Pfam" id="PF07993">
    <property type="entry name" value="NAD_binding_4"/>
    <property type="match status" value="1"/>
</dbReference>
<dbReference type="InterPro" id="IPR026055">
    <property type="entry name" value="FAR"/>
</dbReference>
<comment type="caution">
    <text evidence="7">The sequence shown here is derived from an EMBL/GenBank/DDBJ whole genome shotgun (WGS) entry which is preliminary data.</text>
</comment>
<keyword evidence="4" id="KW-0472">Membrane</keyword>
<feature type="transmembrane region" description="Helical" evidence="4">
    <location>
        <begin position="127"/>
        <end position="153"/>
    </location>
</feature>
<comment type="similarity">
    <text evidence="1 4">Belongs to the fatty acyl-CoA reductase family.</text>
</comment>
<comment type="function">
    <text evidence="4">Catalyzes the reduction of fatty acyl-CoA to fatty alcohols.</text>
</comment>
<evidence type="ECO:0000256" key="3">
    <source>
        <dbReference type="ARBA" id="ARBA00023098"/>
    </source>
</evidence>
<keyword evidence="4" id="KW-0812">Transmembrane</keyword>
<accession>A0A0T6B5A6</accession>
<dbReference type="Pfam" id="PF03015">
    <property type="entry name" value="Sterile"/>
    <property type="match status" value="1"/>
</dbReference>
<evidence type="ECO:0000259" key="6">
    <source>
        <dbReference type="Pfam" id="PF07993"/>
    </source>
</evidence>
<name>A0A0T6B5A6_9SCAR</name>
<dbReference type="InterPro" id="IPR013120">
    <property type="entry name" value="FAR_NAD-bd"/>
</dbReference>
<dbReference type="PANTHER" id="PTHR11011">
    <property type="entry name" value="MALE STERILITY PROTEIN 2-RELATED"/>
    <property type="match status" value="1"/>
</dbReference>
<dbReference type="OrthoDB" id="429813at2759"/>
<keyword evidence="4" id="KW-0521">NADP</keyword>
<organism evidence="7 8">
    <name type="scientific">Oryctes borbonicus</name>
    <dbReference type="NCBI Taxonomy" id="1629725"/>
    <lineage>
        <taxon>Eukaryota</taxon>
        <taxon>Metazoa</taxon>
        <taxon>Ecdysozoa</taxon>
        <taxon>Arthropoda</taxon>
        <taxon>Hexapoda</taxon>
        <taxon>Insecta</taxon>
        <taxon>Pterygota</taxon>
        <taxon>Neoptera</taxon>
        <taxon>Endopterygota</taxon>
        <taxon>Coleoptera</taxon>
        <taxon>Polyphaga</taxon>
        <taxon>Scarabaeiformia</taxon>
        <taxon>Scarabaeidae</taxon>
        <taxon>Dynastinae</taxon>
        <taxon>Oryctes</taxon>
    </lineage>
</organism>
<evidence type="ECO:0000256" key="1">
    <source>
        <dbReference type="ARBA" id="ARBA00005928"/>
    </source>
</evidence>
<evidence type="ECO:0000256" key="4">
    <source>
        <dbReference type="RuleBase" id="RU363097"/>
    </source>
</evidence>
<dbReference type="CDD" id="cd09071">
    <property type="entry name" value="FAR_C"/>
    <property type="match status" value="1"/>
</dbReference>
<dbReference type="GO" id="GO:0102965">
    <property type="term" value="F:alcohol-forming long-chain fatty acyl-CoA reductase activity"/>
    <property type="evidence" value="ECO:0007669"/>
    <property type="project" value="UniProtKB-EC"/>
</dbReference>
<dbReference type="Proteomes" id="UP000051574">
    <property type="component" value="Unassembled WGS sequence"/>
</dbReference>
<keyword evidence="3 4" id="KW-0443">Lipid metabolism</keyword>
<dbReference type="GO" id="GO:0005777">
    <property type="term" value="C:peroxisome"/>
    <property type="evidence" value="ECO:0007669"/>
    <property type="project" value="TreeGrafter"/>
</dbReference>
<dbReference type="SUPFAM" id="SSF51735">
    <property type="entry name" value="NAD(P)-binding Rossmann-fold domains"/>
    <property type="match status" value="1"/>
</dbReference>
<keyword evidence="2 4" id="KW-0444">Lipid biosynthesis</keyword>
<reference evidence="7 8" key="1">
    <citation type="submission" date="2015-09" db="EMBL/GenBank/DDBJ databases">
        <title>Draft genome of the scarab beetle Oryctes borbonicus.</title>
        <authorList>
            <person name="Meyer J.M."/>
            <person name="Markov G.V."/>
            <person name="Baskaran P."/>
            <person name="Herrmann M."/>
            <person name="Sommer R.J."/>
            <person name="Roedelsperger C."/>
        </authorList>
    </citation>
    <scope>NUCLEOTIDE SEQUENCE [LARGE SCALE GENOMIC DNA]</scope>
    <source>
        <strain evidence="7">OB123</strain>
        <tissue evidence="7">Whole animal</tissue>
    </source>
</reference>
<dbReference type="GO" id="GO:0035336">
    <property type="term" value="P:long-chain fatty-acyl-CoA metabolic process"/>
    <property type="evidence" value="ECO:0007669"/>
    <property type="project" value="TreeGrafter"/>
</dbReference>
<gene>
    <name evidence="7" type="ORF">AMK59_3155</name>
</gene>